<name>A0A1J4L1P3_9EUKA</name>
<protein>
    <recommendedName>
        <fullName evidence="4">Right handed beta helix domain-containing protein</fullName>
    </recommendedName>
</protein>
<dbReference type="GeneID" id="94831319"/>
<dbReference type="AlphaFoldDB" id="A0A1J4L1P3"/>
<dbReference type="OrthoDB" id="10686750at2759"/>
<dbReference type="EMBL" id="MLAK01000003">
    <property type="protein sequence ID" value="OHT17433.1"/>
    <property type="molecule type" value="Genomic_DNA"/>
</dbReference>
<dbReference type="Proteomes" id="UP000179807">
    <property type="component" value="Unassembled WGS sequence"/>
</dbReference>
<accession>A0A1J4L1P3</accession>
<dbReference type="RefSeq" id="XP_068370569.1">
    <property type="nucleotide sequence ID" value="XM_068496615.1"/>
</dbReference>
<evidence type="ECO:0000256" key="1">
    <source>
        <dbReference type="SAM" id="Phobius"/>
    </source>
</evidence>
<comment type="caution">
    <text evidence="2">The sequence shown here is derived from an EMBL/GenBank/DDBJ whole genome shotgun (WGS) entry which is preliminary data.</text>
</comment>
<gene>
    <name evidence="2" type="ORF">TRFO_12395</name>
</gene>
<reference evidence="2" key="1">
    <citation type="submission" date="2016-10" db="EMBL/GenBank/DDBJ databases">
        <authorList>
            <person name="Benchimol M."/>
            <person name="Almeida L.G."/>
            <person name="Vasconcelos A.T."/>
            <person name="Perreira-Neves A."/>
            <person name="Rosa I.A."/>
            <person name="Tasca T."/>
            <person name="Bogo M.R."/>
            <person name="de Souza W."/>
        </authorList>
    </citation>
    <scope>NUCLEOTIDE SEQUENCE [LARGE SCALE GENOMIC DNA]</scope>
    <source>
        <strain evidence="2">K</strain>
    </source>
</reference>
<dbReference type="SUPFAM" id="SSF51126">
    <property type="entry name" value="Pectin lyase-like"/>
    <property type="match status" value="1"/>
</dbReference>
<keyword evidence="3" id="KW-1185">Reference proteome</keyword>
<keyword evidence="1" id="KW-1133">Transmembrane helix</keyword>
<dbReference type="InterPro" id="IPR011050">
    <property type="entry name" value="Pectin_lyase_fold/virulence"/>
</dbReference>
<evidence type="ECO:0000313" key="3">
    <source>
        <dbReference type="Proteomes" id="UP000179807"/>
    </source>
</evidence>
<dbReference type="VEuPathDB" id="TrichDB:TRFO_12395"/>
<keyword evidence="1" id="KW-0812">Transmembrane</keyword>
<evidence type="ECO:0000313" key="2">
    <source>
        <dbReference type="EMBL" id="OHT17433.1"/>
    </source>
</evidence>
<organism evidence="2 3">
    <name type="scientific">Tritrichomonas foetus</name>
    <dbReference type="NCBI Taxonomy" id="1144522"/>
    <lineage>
        <taxon>Eukaryota</taxon>
        <taxon>Metamonada</taxon>
        <taxon>Parabasalia</taxon>
        <taxon>Tritrichomonadida</taxon>
        <taxon>Tritrichomonadidae</taxon>
        <taxon>Tritrichomonas</taxon>
    </lineage>
</organism>
<evidence type="ECO:0008006" key="4">
    <source>
        <dbReference type="Google" id="ProtNLM"/>
    </source>
</evidence>
<proteinExistence type="predicted"/>
<feature type="transmembrane region" description="Helical" evidence="1">
    <location>
        <begin position="385"/>
        <end position="404"/>
    </location>
</feature>
<keyword evidence="1" id="KW-0472">Membrane</keyword>
<sequence length="423" mass="47543">MNITLSSLFLTGVFNAPLISKSAVHQKNIQKIHKCAFSNFYSHLYFSQLSNKLSISRSKFQFFLDTSVKVSNTYVTSADIRFERVAIYDTTFKCKDSLFRDCQSVFGQGGAIFSVSSTILRNCYFTRCQSELGGAVYSGSDLDCFSTTFINCIGYRSAGCTFIDHPERVISSFCTFSRSLSTNAGALCCFSEGQALFRYDNISACGSMTSNGAIDISLMNVEFQFVIVDQCFASSSTAGFLLRNNPGFTITSTLFLLLTTHENKPNEGAVLTILNPTKPSIISHCSFTKTRKISGFTIFAFGENEAANVLLTNNCFSYPKEVEINDEIIIDDNSSHFKETCDTYILFMLPRYIGYSADRPETPVPLFNQIFKKTTIVFFTDNSKILLMTGGTIGILIWIVYFIITRRGRHRRRNRRERIRALL</sequence>